<dbReference type="Pfam" id="PF01523">
    <property type="entry name" value="PmbA_TldD_1st"/>
    <property type="match status" value="1"/>
</dbReference>
<dbReference type="SUPFAM" id="SSF111283">
    <property type="entry name" value="Putative modulator of DNA gyrase, PmbA/TldD"/>
    <property type="match status" value="1"/>
</dbReference>
<dbReference type="Pfam" id="PF19289">
    <property type="entry name" value="PmbA_TldD_3rd"/>
    <property type="match status" value="1"/>
</dbReference>
<evidence type="ECO:0000256" key="3">
    <source>
        <dbReference type="ARBA" id="ARBA00022801"/>
    </source>
</evidence>
<accession>A0A7G1PCR2</accession>
<dbReference type="InterPro" id="IPR035068">
    <property type="entry name" value="TldD/PmbA_N"/>
</dbReference>
<name>A0A7G1PCR2_9ACTN</name>
<dbReference type="Gene3D" id="3.30.2290.10">
    <property type="entry name" value="PmbA/TldD superfamily"/>
    <property type="match status" value="1"/>
</dbReference>
<feature type="domain" description="Metalloprotease TldD/E C-terminal" evidence="6">
    <location>
        <begin position="286"/>
        <end position="531"/>
    </location>
</feature>
<evidence type="ECO:0000259" key="6">
    <source>
        <dbReference type="Pfam" id="PF19289"/>
    </source>
</evidence>
<evidence type="ECO:0000259" key="5">
    <source>
        <dbReference type="Pfam" id="PF01523"/>
    </source>
</evidence>
<dbReference type="InterPro" id="IPR051463">
    <property type="entry name" value="Peptidase_U62_metallo"/>
</dbReference>
<dbReference type="GO" id="GO:0008237">
    <property type="term" value="F:metallopeptidase activity"/>
    <property type="evidence" value="ECO:0007669"/>
    <property type="project" value="UniProtKB-KW"/>
</dbReference>
<dbReference type="FunFam" id="3.30.2290.10:FF:000003">
    <property type="entry name" value="Zinc-dependent protease, TldD/PmbA family"/>
    <property type="match status" value="1"/>
</dbReference>
<evidence type="ECO:0000256" key="4">
    <source>
        <dbReference type="ARBA" id="ARBA00023049"/>
    </source>
</evidence>
<organism evidence="7 8">
    <name type="scientific">Streptomyces aurantiacus</name>
    <dbReference type="NCBI Taxonomy" id="47760"/>
    <lineage>
        <taxon>Bacteria</taxon>
        <taxon>Bacillati</taxon>
        <taxon>Actinomycetota</taxon>
        <taxon>Actinomycetes</taxon>
        <taxon>Kitasatosporales</taxon>
        <taxon>Streptomycetaceae</taxon>
        <taxon>Streptomyces</taxon>
        <taxon>Streptomyces aurantiacus group</taxon>
    </lineage>
</organism>
<reference evidence="7 8" key="1">
    <citation type="journal article" date="2014" name="Int. J. Syst. Evol. Microbiol.">
        <title>Complete genome sequence of Corynebacterium casei LMG S-19264T (=DSM 44701T), isolated from a smear-ripened cheese.</title>
        <authorList>
            <consortium name="US DOE Joint Genome Institute (JGI-PGF)"/>
            <person name="Walter F."/>
            <person name="Albersmeier A."/>
            <person name="Kalinowski J."/>
            <person name="Ruckert C."/>
        </authorList>
    </citation>
    <scope>NUCLEOTIDE SEQUENCE [LARGE SCALE GENOMIC DNA]</scope>
    <source>
        <strain evidence="7 8">JCM 4677</strain>
    </source>
</reference>
<feature type="domain" description="Metalloprotease TldD/E N-terminal" evidence="5">
    <location>
        <begin position="66"/>
        <end position="130"/>
    </location>
</feature>
<dbReference type="Proteomes" id="UP000516444">
    <property type="component" value="Chromosome"/>
</dbReference>
<evidence type="ECO:0000313" key="7">
    <source>
        <dbReference type="EMBL" id="BCL31586.1"/>
    </source>
</evidence>
<dbReference type="InterPro" id="IPR045569">
    <property type="entry name" value="Metalloprtase-TldD/E_C"/>
</dbReference>
<evidence type="ECO:0000256" key="1">
    <source>
        <dbReference type="ARBA" id="ARBA00005836"/>
    </source>
</evidence>
<dbReference type="InterPro" id="IPR036059">
    <property type="entry name" value="TldD/PmbA_sf"/>
</dbReference>
<evidence type="ECO:0000313" key="8">
    <source>
        <dbReference type="Proteomes" id="UP000516444"/>
    </source>
</evidence>
<dbReference type="PANTHER" id="PTHR30624:SF10">
    <property type="entry name" value="CONSERVED PROTEIN"/>
    <property type="match status" value="1"/>
</dbReference>
<dbReference type="KEGG" id="sgm:GCM10017557_64450"/>
<keyword evidence="2" id="KW-0645">Protease</keyword>
<gene>
    <name evidence="7" type="ORF">GCM10017557_64450</name>
</gene>
<keyword evidence="4" id="KW-0482">Metalloprotease</keyword>
<proteinExistence type="inferred from homology"/>
<comment type="similarity">
    <text evidence="1">Belongs to the peptidase U62 family.</text>
</comment>
<keyword evidence="3" id="KW-0378">Hydrolase</keyword>
<dbReference type="InterPro" id="IPR002510">
    <property type="entry name" value="Metalloprtase-TldD/E_N"/>
</dbReference>
<evidence type="ECO:0000256" key="2">
    <source>
        <dbReference type="ARBA" id="ARBA00022670"/>
    </source>
</evidence>
<dbReference type="GO" id="GO:0006508">
    <property type="term" value="P:proteolysis"/>
    <property type="evidence" value="ECO:0007669"/>
    <property type="project" value="UniProtKB-KW"/>
</dbReference>
<dbReference type="GO" id="GO:0005829">
    <property type="term" value="C:cytosol"/>
    <property type="evidence" value="ECO:0007669"/>
    <property type="project" value="TreeGrafter"/>
</dbReference>
<sequence>MNPLEAGVSALHDSLRDIETSRHPDNGDKGRPLVAHEVDQSFLALPLRALADAALARARALGADHADFRFERVRGASWRLRDAKPAGSSDTTDLGYAVRVVHGGTWGFASGVDLTMDAAAKVASQAVAMAKLSAQVIKAAGSDERVELADEPVHADRTWVSSYEIDPFSVPAEEKSGLLAEWSARLLAADGVSHVDASLMTVHENKFYADTAGTVTTQQRVRLHPQLTAVAVDESSGEFDSMRTIAPPVGRGWEYLTGTGWDWADELERIPELLAEKMRAPSVTAGLYDLVVDPSNLWLTIHESIGHATELDRALGYEAAYAGTSFATFDQLGKLKYGSELMNVTGDRTAEHGLSTVGYDDEGVAGQSWDLVKDGTLVGYQLDRRIAKLTGFERSNGCAYADSPGHVPVQRMANVSLQPDPAGMSTEDLIGSVDRGIYVVGDRSWSIDMQRYNFQFTGQRFFKIENGRITGQLRDVAYQATTTDFWGSMAAVGGPQTYVLGGAFNCGKAQPGQVAAVSHGCPSALFKGVNILNTTQEAGR</sequence>
<dbReference type="EMBL" id="AP023440">
    <property type="protein sequence ID" value="BCL31586.1"/>
    <property type="molecule type" value="Genomic_DNA"/>
</dbReference>
<dbReference type="PANTHER" id="PTHR30624">
    <property type="entry name" value="UNCHARACTERIZED PROTEIN TLDD AND PMBA"/>
    <property type="match status" value="1"/>
</dbReference>
<keyword evidence="8" id="KW-1185">Reference proteome</keyword>
<dbReference type="AlphaFoldDB" id="A0A7G1PCR2"/>
<protein>
    <submittedName>
        <fullName evidence="7">Peptidase U62, modulator of DNA gyrase</fullName>
    </submittedName>
</protein>